<dbReference type="PIRSF" id="PIRSF037010">
    <property type="entry name" value="Splicing_factor_3B_subunit_5"/>
    <property type="match status" value="1"/>
</dbReference>
<dbReference type="EMBL" id="LMYN01000005">
    <property type="protein sequence ID" value="KSA03823.1"/>
    <property type="molecule type" value="Genomic_DNA"/>
</dbReference>
<evidence type="ECO:0000313" key="4">
    <source>
        <dbReference type="Proteomes" id="UP000054251"/>
    </source>
</evidence>
<evidence type="ECO:0000313" key="3">
    <source>
        <dbReference type="EMBL" id="KSA03823.1"/>
    </source>
</evidence>
<comment type="caution">
    <text evidence="3">The sequence shown here is derived from an EMBL/GenBank/DDBJ whole genome shotgun (WGS) entry which is preliminary data.</text>
</comment>
<protein>
    <recommendedName>
        <fullName evidence="2">Splicing factor subunit</fullName>
    </recommendedName>
</protein>
<proteinExistence type="inferred from homology"/>
<dbReference type="InterPro" id="IPR009846">
    <property type="entry name" value="SF3b5/RDS3-10"/>
</dbReference>
<comment type="similarity">
    <text evidence="1 2">Belongs to the SF3B5 family.</text>
</comment>
<evidence type="ECO:0000256" key="1">
    <source>
        <dbReference type="ARBA" id="ARBA00009568"/>
    </source>
</evidence>
<sequence length="85" mass="9984">MADKVKDINQYNQLKSKYIGLGNADITREEFMTNVNRDIYSSLAQHDNILYYNSVIMNEPMELMRQKMIKKMANPIQKNVKKPKS</sequence>
<dbReference type="GO" id="GO:0005686">
    <property type="term" value="C:U2 snRNP"/>
    <property type="evidence" value="ECO:0007669"/>
    <property type="project" value="TreeGrafter"/>
</dbReference>
<dbReference type="AlphaFoldDB" id="A0A0V1Q6H5"/>
<name>A0A0V1Q6H5_9ASCO</name>
<organism evidence="3 4">
    <name type="scientific">Debaryomyces fabryi</name>
    <dbReference type="NCBI Taxonomy" id="58627"/>
    <lineage>
        <taxon>Eukaryota</taxon>
        <taxon>Fungi</taxon>
        <taxon>Dikarya</taxon>
        <taxon>Ascomycota</taxon>
        <taxon>Saccharomycotina</taxon>
        <taxon>Pichiomycetes</taxon>
        <taxon>Debaryomycetaceae</taxon>
        <taxon>Debaryomyces</taxon>
    </lineage>
</organism>
<accession>A0A0V1Q6H5</accession>
<dbReference type="PANTHER" id="PTHR20978">
    <property type="entry name" value="SPLICING FACTOR 3B SUBUNIT 5"/>
    <property type="match status" value="1"/>
</dbReference>
<dbReference type="GO" id="GO:0000398">
    <property type="term" value="P:mRNA splicing, via spliceosome"/>
    <property type="evidence" value="ECO:0007669"/>
    <property type="project" value="UniProtKB-UniRule"/>
</dbReference>
<dbReference type="GeneID" id="26837467"/>
<reference evidence="3 4" key="1">
    <citation type="submission" date="2015-11" db="EMBL/GenBank/DDBJ databases">
        <title>The genome of Debaryomyces fabryi.</title>
        <authorList>
            <person name="Tafer H."/>
            <person name="Lopandic K."/>
        </authorList>
    </citation>
    <scope>NUCLEOTIDE SEQUENCE [LARGE SCALE GENOMIC DNA]</scope>
    <source>
        <strain evidence="3 4">CBS 789</strain>
    </source>
</reference>
<dbReference type="Pfam" id="PF07189">
    <property type="entry name" value="SF3b10"/>
    <property type="match status" value="1"/>
</dbReference>
<dbReference type="Proteomes" id="UP000054251">
    <property type="component" value="Unassembled WGS sequence"/>
</dbReference>
<keyword evidence="4" id="KW-1185">Reference proteome</keyword>
<gene>
    <name evidence="3" type="ORF">AC631_00458</name>
</gene>
<dbReference type="InterPro" id="IPR017089">
    <property type="entry name" value="Splicing_factor_3B_subunit_5"/>
</dbReference>
<dbReference type="PANTHER" id="PTHR20978:SF0">
    <property type="entry name" value="SPLICING FACTOR 3B SUBUNIT 5"/>
    <property type="match status" value="1"/>
</dbReference>
<dbReference type="OrthoDB" id="274726at2759"/>
<dbReference type="RefSeq" id="XP_015469925.1">
    <property type="nucleotide sequence ID" value="XM_015609288.1"/>
</dbReference>
<dbReference type="GO" id="GO:0071011">
    <property type="term" value="C:precatalytic spliceosome"/>
    <property type="evidence" value="ECO:0007669"/>
    <property type="project" value="TreeGrafter"/>
</dbReference>
<evidence type="ECO:0000256" key="2">
    <source>
        <dbReference type="PIRNR" id="PIRNR037010"/>
    </source>
</evidence>